<organism evidence="8 9">
    <name type="scientific">Congzhengia minquanensis</name>
    <dbReference type="NCBI Taxonomy" id="2763657"/>
    <lineage>
        <taxon>Bacteria</taxon>
        <taxon>Bacillati</taxon>
        <taxon>Bacillota</taxon>
        <taxon>Clostridia</taxon>
        <taxon>Eubacteriales</taxon>
        <taxon>Oscillospiraceae</taxon>
        <taxon>Congzhengia</taxon>
    </lineage>
</organism>
<feature type="domain" description="Sporulation regulator WhiA C-terminal" evidence="5">
    <location>
        <begin position="212"/>
        <end position="295"/>
    </location>
</feature>
<dbReference type="PANTHER" id="PTHR37307:SF1">
    <property type="entry name" value="CELL DIVISION PROTEIN WHIA-RELATED"/>
    <property type="match status" value="1"/>
</dbReference>
<dbReference type="AlphaFoldDB" id="A0A926DLH2"/>
<gene>
    <name evidence="4 8" type="primary">whiA</name>
    <name evidence="8" type="ORF">H8698_02800</name>
</gene>
<dbReference type="Pfam" id="PF02650">
    <property type="entry name" value="HTH_WhiA"/>
    <property type="match status" value="1"/>
</dbReference>
<dbReference type="NCBIfam" id="TIGR00647">
    <property type="entry name" value="DNA_bind_WhiA"/>
    <property type="match status" value="1"/>
</dbReference>
<dbReference type="Pfam" id="PF14527">
    <property type="entry name" value="LAGLIDADG_WhiA"/>
    <property type="match status" value="1"/>
</dbReference>
<proteinExistence type="inferred from homology"/>
<dbReference type="InterPro" id="IPR003802">
    <property type="entry name" value="Sporulation_regulator_WhiA"/>
</dbReference>
<dbReference type="GO" id="GO:0043937">
    <property type="term" value="P:regulation of sporulation"/>
    <property type="evidence" value="ECO:0007669"/>
    <property type="project" value="InterPro"/>
</dbReference>
<feature type="domain" description="WhiA LAGLIDADG-like" evidence="7">
    <location>
        <begin position="118"/>
        <end position="209"/>
    </location>
</feature>
<dbReference type="Gene3D" id="3.10.28.10">
    <property type="entry name" value="Homing endonucleases"/>
    <property type="match status" value="1"/>
</dbReference>
<comment type="function">
    <text evidence="4">Involved in cell division and chromosome segregation.</text>
</comment>
<comment type="similarity">
    <text evidence="4">Belongs to the WhiA family.</text>
</comment>
<dbReference type="InterPro" id="IPR023054">
    <property type="entry name" value="Sporulation_regulator_WhiA_C"/>
</dbReference>
<dbReference type="RefSeq" id="WP_249311088.1">
    <property type="nucleotide sequence ID" value="NZ_JACRSU010000001.1"/>
</dbReference>
<dbReference type="EMBL" id="JACRSU010000001">
    <property type="protein sequence ID" value="MBC8539904.1"/>
    <property type="molecule type" value="Genomic_DNA"/>
</dbReference>
<dbReference type="GO" id="GO:0003677">
    <property type="term" value="F:DNA binding"/>
    <property type="evidence" value="ECO:0007669"/>
    <property type="project" value="UniProtKB-UniRule"/>
</dbReference>
<dbReference type="SUPFAM" id="SSF55608">
    <property type="entry name" value="Homing endonucleases"/>
    <property type="match status" value="1"/>
</dbReference>
<keyword evidence="3 4" id="KW-0131">Cell cycle</keyword>
<dbReference type="Proteomes" id="UP000611762">
    <property type="component" value="Unassembled WGS sequence"/>
</dbReference>
<keyword evidence="9" id="KW-1185">Reference proteome</keyword>
<evidence type="ECO:0000256" key="2">
    <source>
        <dbReference type="ARBA" id="ARBA00023125"/>
    </source>
</evidence>
<evidence type="ECO:0000313" key="8">
    <source>
        <dbReference type="EMBL" id="MBC8539904.1"/>
    </source>
</evidence>
<evidence type="ECO:0000259" key="5">
    <source>
        <dbReference type="Pfam" id="PF02650"/>
    </source>
</evidence>
<evidence type="ECO:0000256" key="4">
    <source>
        <dbReference type="HAMAP-Rule" id="MF_01420"/>
    </source>
</evidence>
<reference evidence="8" key="1">
    <citation type="submission" date="2020-08" db="EMBL/GenBank/DDBJ databases">
        <title>Genome public.</title>
        <authorList>
            <person name="Liu C."/>
            <person name="Sun Q."/>
        </authorList>
    </citation>
    <scope>NUCLEOTIDE SEQUENCE</scope>
    <source>
        <strain evidence="8">H8</strain>
    </source>
</reference>
<evidence type="ECO:0000259" key="6">
    <source>
        <dbReference type="Pfam" id="PF10298"/>
    </source>
</evidence>
<dbReference type="PANTHER" id="PTHR37307">
    <property type="entry name" value="CELL DIVISION PROTEIN WHIA-RELATED"/>
    <property type="match status" value="1"/>
</dbReference>
<dbReference type="InterPro" id="IPR027434">
    <property type="entry name" value="Homing_endonucl"/>
</dbReference>
<name>A0A926DLH2_9FIRM</name>
<keyword evidence="2 4" id="KW-0238">DNA-binding</keyword>
<evidence type="ECO:0000259" key="7">
    <source>
        <dbReference type="Pfam" id="PF14527"/>
    </source>
</evidence>
<evidence type="ECO:0000256" key="1">
    <source>
        <dbReference type="ARBA" id="ARBA00022618"/>
    </source>
</evidence>
<dbReference type="Pfam" id="PF10298">
    <property type="entry name" value="WhiA_N"/>
    <property type="match status" value="1"/>
</dbReference>
<dbReference type="HAMAP" id="MF_01420">
    <property type="entry name" value="HTH_type_WhiA"/>
    <property type="match status" value="1"/>
</dbReference>
<dbReference type="GO" id="GO:0051301">
    <property type="term" value="P:cell division"/>
    <property type="evidence" value="ECO:0007669"/>
    <property type="project" value="UniProtKB-UniRule"/>
</dbReference>
<accession>A0A926DLH2</accession>
<feature type="domain" description="Sporulation transcription regulator WhiA N-terminal" evidence="6">
    <location>
        <begin position="19"/>
        <end position="75"/>
    </location>
</feature>
<dbReference type="InterPro" id="IPR018478">
    <property type="entry name" value="Sporu_reg_WhiA_N_dom"/>
</dbReference>
<protein>
    <recommendedName>
        <fullName evidence="4">Probable cell division protein WhiA</fullName>
    </recommendedName>
</protein>
<comment type="caution">
    <text evidence="8">The sequence shown here is derived from an EMBL/GenBank/DDBJ whole genome shotgun (WGS) entry which is preliminary data.</text>
</comment>
<sequence>MSFTTDVKNELCTIKYEKRCCMRAHLAGLAGFCGAVVRENGKDCFKMRTENAAIARRAYTLMKELFGFKAELSTAGKICAITVARGAQTVLAELGFASGGIVKFTADPFVVHDDCCKTAFLAGAFLGGGYVKTPKNGYHFEIKTHYRTLSRDLAEIIEEMGFEPKQVMRKSEYVVYMKQSDTISDLLAQMGATDAMLELCNVKILKDVRNNITRKVNCDTANITKAADAAAVQLRAIYKIQAKLGLEALPEPLEQAARLRMENPEANLTELGQMMAPPISKSGVNHRLKKIIHMAEELPDT</sequence>
<evidence type="ECO:0000256" key="3">
    <source>
        <dbReference type="ARBA" id="ARBA00023306"/>
    </source>
</evidence>
<keyword evidence="1 4" id="KW-0132">Cell division</keyword>
<evidence type="ECO:0000313" key="9">
    <source>
        <dbReference type="Proteomes" id="UP000611762"/>
    </source>
</evidence>
<dbReference type="InterPro" id="IPR039518">
    <property type="entry name" value="WhiA_LAGLIDADG_dom"/>
</dbReference>